<dbReference type="AlphaFoldDB" id="A0A1B8AQ06"/>
<dbReference type="PANTHER" id="PTHR38886">
    <property type="entry name" value="SESA DOMAIN-CONTAINING PROTEIN"/>
    <property type="match status" value="1"/>
</dbReference>
<feature type="domain" description="Ubiquitin-like" evidence="1">
    <location>
        <begin position="240"/>
        <end position="321"/>
    </location>
</feature>
<dbReference type="OMA" id="FHVEFIN"/>
<protein>
    <recommendedName>
        <fullName evidence="1">Ubiquitin-like domain-containing protein</fullName>
    </recommendedName>
</protein>
<proteinExistence type="predicted"/>
<dbReference type="OrthoDB" id="3045089at2759"/>
<name>A0A1B8AQ06_FUSPO</name>
<dbReference type="Proteomes" id="UP000091967">
    <property type="component" value="Unassembled WGS sequence"/>
</dbReference>
<comment type="caution">
    <text evidence="2">The sequence shown here is derived from an EMBL/GenBank/DDBJ whole genome shotgun (WGS) entry which is preliminary data.</text>
</comment>
<evidence type="ECO:0000313" key="3">
    <source>
        <dbReference type="Proteomes" id="UP000091967"/>
    </source>
</evidence>
<organism evidence="2 3">
    <name type="scientific">Fusarium poae</name>
    <dbReference type="NCBI Taxonomy" id="36050"/>
    <lineage>
        <taxon>Eukaryota</taxon>
        <taxon>Fungi</taxon>
        <taxon>Dikarya</taxon>
        <taxon>Ascomycota</taxon>
        <taxon>Pezizomycotina</taxon>
        <taxon>Sordariomycetes</taxon>
        <taxon>Hypocreomycetidae</taxon>
        <taxon>Hypocreales</taxon>
        <taxon>Nectriaceae</taxon>
        <taxon>Fusarium</taxon>
    </lineage>
</organism>
<sequence>MEFGLSFGAVGDFISIAVLIKDIIAALDDSRGSVKEYRELVQQLNTLSQTLDAIQQTLENPHLTHSIEGISGIALDTVAKIKNCLVGFLAKISKYEPALGTSAPLQKTSLNSIRRKVQWNLNEKDVEKFHSEVMGYTMALKVVFDVITVRVLQRNHDSLVRQQFASESRTAALIRQSEASLRRFLEFIGRSIISKLEILYSLGIQLKITTGQIVSMVHGIAGDLNSIKAIVMRLDRGPRDEHFVLEDITGRVFPVHLKTITSWEILEFILSERFKGRKGARRVQQRRYTLRENKTHREIDGSIPWDGAFLPYQKVNMSLICNEAEDSGTSGKATSSCPFCKTSLDDVAPLGVEMEWKPELWSILYQSG</sequence>
<dbReference type="PANTHER" id="PTHR38886:SF1">
    <property type="entry name" value="NACHT-NTPASE AND P-LOOP NTPASES N-TERMINAL DOMAIN-CONTAINING PROTEIN"/>
    <property type="match status" value="1"/>
</dbReference>
<gene>
    <name evidence="2" type="ORF">FPOA_08934</name>
</gene>
<keyword evidence="3" id="KW-1185">Reference proteome</keyword>
<dbReference type="STRING" id="36050.A0A1B8AQ06"/>
<evidence type="ECO:0000313" key="2">
    <source>
        <dbReference type="EMBL" id="OBS22598.1"/>
    </source>
</evidence>
<accession>A0A1B8AQ06</accession>
<dbReference type="InterPro" id="IPR054464">
    <property type="entry name" value="ULD_fung"/>
</dbReference>
<dbReference type="EMBL" id="LYXU01000003">
    <property type="protein sequence ID" value="OBS22598.1"/>
    <property type="molecule type" value="Genomic_DNA"/>
</dbReference>
<dbReference type="Pfam" id="PF22893">
    <property type="entry name" value="ULD_2"/>
    <property type="match status" value="1"/>
</dbReference>
<evidence type="ECO:0000259" key="1">
    <source>
        <dbReference type="Pfam" id="PF22893"/>
    </source>
</evidence>
<reference evidence="2 3" key="1">
    <citation type="submission" date="2016-06" db="EMBL/GenBank/DDBJ databases">
        <title>Living apart together: crosstalk between the core and supernumerary genomes in a fungal plant pathogen.</title>
        <authorList>
            <person name="Vanheule A."/>
            <person name="Audenaert K."/>
            <person name="Warris S."/>
            <person name="Van De Geest H."/>
            <person name="Schijlen E."/>
            <person name="Hofte M."/>
            <person name="De Saeger S."/>
            <person name="Haesaert G."/>
            <person name="Waalwijk C."/>
            <person name="Van Der Lee T."/>
        </authorList>
    </citation>
    <scope>NUCLEOTIDE SEQUENCE [LARGE SCALE GENOMIC DNA]</scope>
    <source>
        <strain evidence="2 3">2516</strain>
    </source>
</reference>